<dbReference type="PANTHER" id="PTHR47219">
    <property type="entry name" value="RAB GTPASE-ACTIVATING PROTEIN 1-LIKE"/>
    <property type="match status" value="1"/>
</dbReference>
<dbReference type="GO" id="GO:0005509">
    <property type="term" value="F:calcium ion binding"/>
    <property type="evidence" value="ECO:0007669"/>
    <property type="project" value="InterPro"/>
</dbReference>
<dbReference type="PROSITE" id="PS50222">
    <property type="entry name" value="EF_HAND_2"/>
    <property type="match status" value="1"/>
</dbReference>
<organism evidence="3">
    <name type="scientific">Arcella intermedia</name>
    <dbReference type="NCBI Taxonomy" id="1963864"/>
    <lineage>
        <taxon>Eukaryota</taxon>
        <taxon>Amoebozoa</taxon>
        <taxon>Tubulinea</taxon>
        <taxon>Elardia</taxon>
        <taxon>Arcellinida</taxon>
        <taxon>Sphaerothecina</taxon>
        <taxon>Arcellidae</taxon>
        <taxon>Arcella</taxon>
    </lineage>
</organism>
<dbReference type="InterPro" id="IPR011992">
    <property type="entry name" value="EF-hand-dom_pair"/>
</dbReference>
<protein>
    <recommendedName>
        <fullName evidence="4">Rab-GAP TBC domain-containing protein</fullName>
    </recommendedName>
</protein>
<dbReference type="Gene3D" id="1.10.472.80">
    <property type="entry name" value="Ypt/Rab-GAP domain of gyp1p, domain 3"/>
    <property type="match status" value="1"/>
</dbReference>
<dbReference type="PROSITE" id="PS50086">
    <property type="entry name" value="TBC_RABGAP"/>
    <property type="match status" value="1"/>
</dbReference>
<dbReference type="Gene3D" id="1.10.238.10">
    <property type="entry name" value="EF-hand"/>
    <property type="match status" value="1"/>
</dbReference>
<dbReference type="AlphaFoldDB" id="A0A6B2L3I3"/>
<dbReference type="FunFam" id="1.10.8.270:FF:000026">
    <property type="entry name" value="TBC (Tre-2/Bub2/Cdc16) domain family"/>
    <property type="match status" value="1"/>
</dbReference>
<dbReference type="InterPro" id="IPR002048">
    <property type="entry name" value="EF_hand_dom"/>
</dbReference>
<dbReference type="InterPro" id="IPR050302">
    <property type="entry name" value="Rab_GAP_TBC_domain"/>
</dbReference>
<dbReference type="InterPro" id="IPR000195">
    <property type="entry name" value="Rab-GAP-TBC_dom"/>
</dbReference>
<evidence type="ECO:0000259" key="1">
    <source>
        <dbReference type="PROSITE" id="PS50086"/>
    </source>
</evidence>
<dbReference type="InterPro" id="IPR035969">
    <property type="entry name" value="Rab-GAP_TBC_sf"/>
</dbReference>
<dbReference type="PANTHER" id="PTHR47219:SF20">
    <property type="entry name" value="TBC1 DOMAIN FAMILY MEMBER 2B"/>
    <property type="match status" value="1"/>
</dbReference>
<dbReference type="Gene3D" id="1.10.8.270">
    <property type="entry name" value="putative rabgap domain of human tbc1 domain family member 14 like domains"/>
    <property type="match status" value="1"/>
</dbReference>
<evidence type="ECO:0000313" key="3">
    <source>
        <dbReference type="EMBL" id="NDV31593.1"/>
    </source>
</evidence>
<dbReference type="EMBL" id="GIBP01002624">
    <property type="protein sequence ID" value="NDV31593.1"/>
    <property type="molecule type" value="Transcribed_RNA"/>
</dbReference>
<dbReference type="GO" id="GO:0031267">
    <property type="term" value="F:small GTPase binding"/>
    <property type="evidence" value="ECO:0007669"/>
    <property type="project" value="TreeGrafter"/>
</dbReference>
<evidence type="ECO:0008006" key="4">
    <source>
        <dbReference type="Google" id="ProtNLM"/>
    </source>
</evidence>
<reference evidence="3" key="1">
    <citation type="journal article" date="2020" name="J. Eukaryot. Microbiol.">
        <title>De novo Sequencing, Assembly and Annotation of the Transcriptome for the Free-Living Testate Amoeba Arcella intermedia.</title>
        <authorList>
            <person name="Ribeiro G.M."/>
            <person name="Porfirio-Sousa A.L."/>
            <person name="Maurer-Alcala X.X."/>
            <person name="Katz L.A."/>
            <person name="Lahr D.J.G."/>
        </authorList>
    </citation>
    <scope>NUCLEOTIDE SEQUENCE</scope>
</reference>
<dbReference type="Pfam" id="PF00566">
    <property type="entry name" value="RabGAP-TBC"/>
    <property type="match status" value="1"/>
</dbReference>
<feature type="domain" description="Rab-GAP TBC" evidence="1">
    <location>
        <begin position="5"/>
        <end position="203"/>
    </location>
</feature>
<proteinExistence type="predicted"/>
<feature type="domain" description="EF-hand" evidence="2">
    <location>
        <begin position="336"/>
        <end position="371"/>
    </location>
</feature>
<dbReference type="SUPFAM" id="SSF47473">
    <property type="entry name" value="EF-hand"/>
    <property type="match status" value="1"/>
</dbReference>
<accession>A0A6B2L3I3</accession>
<name>A0A6B2L3I3_9EUKA</name>
<dbReference type="SUPFAM" id="SSF47923">
    <property type="entry name" value="Ypt/Rab-GAP domain of gyp1p"/>
    <property type="match status" value="2"/>
</dbReference>
<dbReference type="GO" id="GO:0005096">
    <property type="term" value="F:GTPase activator activity"/>
    <property type="evidence" value="ECO:0007669"/>
    <property type="project" value="TreeGrafter"/>
</dbReference>
<sequence length="455" mass="52746">MVRGGIPLGFKSALWQILSGSIHLMSITDKSYYQSLVDKQEINWNTKEAKGSTMADMKQIEKDLIRSLPKFQYFQKSNEGIGALRNVLRAYALHNPAIGYCQSMNIVTGSLLLFLEEEEAFYVLVSIISKVPEYYVRELLGSTVDTRIFNDLIAEKLPTLSEHFQKNFIDLTLVALSWFLCLYIDRIPWEAALRVMDCFIAEGPNILLQMGLAILSTHEEQLLKLDNIVSVKELLDTAQFDCTALCKLAFEELQVDHEDMNARRNYHKYRALQELHKRNNTNIFGSIIKKTKFNQSRVEQYYEEFKSAISIDSTAFSLHFDDFRGVFGSMVKWWPVDFTEFEKLFDLFDQHKDEVITFTEYMLGLDIIMHGSMIQHQQLVFGLYSENDHLSRTLLYQKALPLLSLLNYYRDADLNGQEKDDAFFPLFEFKPEEGEEMLDFGAFRTTSLAILKIEK</sequence>
<dbReference type="SMART" id="SM00164">
    <property type="entry name" value="TBC"/>
    <property type="match status" value="1"/>
</dbReference>
<evidence type="ECO:0000259" key="2">
    <source>
        <dbReference type="PROSITE" id="PS50222"/>
    </source>
</evidence>